<protein>
    <submittedName>
        <fullName evidence="3">Glycerophosphoryl diester phosphodiesterase membrane domain-containing protein</fullName>
    </submittedName>
</protein>
<dbReference type="InterPro" id="IPR018476">
    <property type="entry name" value="GlyceroP-diester-Pdiesterase_M"/>
</dbReference>
<dbReference type="RefSeq" id="WP_198574657.1">
    <property type="nucleotide sequence ID" value="NZ_JADWOX010000002.1"/>
</dbReference>
<evidence type="ECO:0000313" key="3">
    <source>
        <dbReference type="EMBL" id="MBI1682706.1"/>
    </source>
</evidence>
<feature type="domain" description="Glycerophosphoryl diester phosphodiesterase membrane" evidence="2">
    <location>
        <begin position="118"/>
        <end position="248"/>
    </location>
</feature>
<comment type="caution">
    <text evidence="3">The sequence shown here is derived from an EMBL/GenBank/DDBJ whole genome shotgun (WGS) entry which is preliminary data.</text>
</comment>
<gene>
    <name evidence="3" type="ORF">I4Q42_03395</name>
</gene>
<feature type="transmembrane region" description="Helical" evidence="1">
    <location>
        <begin position="129"/>
        <end position="148"/>
    </location>
</feature>
<evidence type="ECO:0000313" key="4">
    <source>
        <dbReference type="Proteomes" id="UP000639859"/>
    </source>
</evidence>
<keyword evidence="1" id="KW-0812">Transmembrane</keyword>
<proteinExistence type="predicted"/>
<evidence type="ECO:0000256" key="1">
    <source>
        <dbReference type="SAM" id="Phobius"/>
    </source>
</evidence>
<dbReference type="EMBL" id="JADWOX010000002">
    <property type="protein sequence ID" value="MBI1682706.1"/>
    <property type="molecule type" value="Genomic_DNA"/>
</dbReference>
<accession>A0ABS0ST27</accession>
<feature type="transmembrane region" description="Helical" evidence="1">
    <location>
        <begin position="103"/>
        <end position="123"/>
    </location>
</feature>
<keyword evidence="1" id="KW-0472">Membrane</keyword>
<evidence type="ECO:0000259" key="2">
    <source>
        <dbReference type="Pfam" id="PF10110"/>
    </source>
</evidence>
<organism evidence="3 4">
    <name type="scientific">Caulobacter hibisci</name>
    <dbReference type="NCBI Taxonomy" id="2035993"/>
    <lineage>
        <taxon>Bacteria</taxon>
        <taxon>Pseudomonadati</taxon>
        <taxon>Pseudomonadota</taxon>
        <taxon>Alphaproteobacteria</taxon>
        <taxon>Caulobacterales</taxon>
        <taxon>Caulobacteraceae</taxon>
        <taxon>Caulobacter</taxon>
    </lineage>
</organism>
<dbReference type="Proteomes" id="UP000639859">
    <property type="component" value="Unassembled WGS sequence"/>
</dbReference>
<feature type="transmembrane region" description="Helical" evidence="1">
    <location>
        <begin position="213"/>
        <end position="237"/>
    </location>
</feature>
<reference evidence="3 4" key="1">
    <citation type="submission" date="2020-11" db="EMBL/GenBank/DDBJ databases">
        <title>genome sequence of strain KACC 18849.</title>
        <authorList>
            <person name="Gao J."/>
            <person name="Zhang X."/>
        </authorList>
    </citation>
    <scope>NUCLEOTIDE SEQUENCE [LARGE SCALE GENOMIC DNA]</scope>
    <source>
        <strain evidence="3 4">KACC 18849</strain>
    </source>
</reference>
<sequence length="261" mass="26495">MADQDSAGGRFDFGRVIQNTFKVIVDNIGLFGGGALLLVTAPSLVGTLSGLIASGGTVAPAGIVIGAIISGLGSFALQGVVVRAAVGTLNGAPVAPREAASSGLRFLLPLIGLAIIATLGIWLGMLLLVVPGIILSVMWTVAAPTLVVEKKGVFASLGRSRDLTRGSRWPIFGLFVVYFIASIILSLIIQAIGTPLGAVAGNVFALQNAELSVGLVVFVLISALVNGVQGVVIAAGVSATYYELRTNKEGAAPDQTAAVFD</sequence>
<feature type="transmembrane region" description="Helical" evidence="1">
    <location>
        <begin position="58"/>
        <end position="82"/>
    </location>
</feature>
<dbReference type="Pfam" id="PF10110">
    <property type="entry name" value="GPDPase_memb"/>
    <property type="match status" value="1"/>
</dbReference>
<feature type="transmembrane region" description="Helical" evidence="1">
    <location>
        <begin position="28"/>
        <end position="52"/>
    </location>
</feature>
<feature type="transmembrane region" description="Helical" evidence="1">
    <location>
        <begin position="169"/>
        <end position="193"/>
    </location>
</feature>
<keyword evidence="1" id="KW-1133">Transmembrane helix</keyword>
<name>A0ABS0ST27_9CAUL</name>
<keyword evidence="4" id="KW-1185">Reference proteome</keyword>